<dbReference type="PROSITE" id="PS51715">
    <property type="entry name" value="G_GB1_RHD3"/>
    <property type="match status" value="1"/>
</dbReference>
<keyword evidence="5" id="KW-0472">Membrane</keyword>
<dbReference type="GO" id="GO:0071346">
    <property type="term" value="P:cellular response to type II interferon"/>
    <property type="evidence" value="ECO:0007669"/>
    <property type="project" value="UniProtKB-ARBA"/>
</dbReference>
<feature type="transmembrane region" description="Helical" evidence="5">
    <location>
        <begin position="20"/>
        <end position="38"/>
    </location>
</feature>
<keyword evidence="2" id="KW-0378">Hydrolase</keyword>
<dbReference type="InterPro" id="IPR036543">
    <property type="entry name" value="Guanylate-bd_C_sf"/>
</dbReference>
<dbReference type="Proteomes" id="UP001166674">
    <property type="component" value="Unassembled WGS sequence"/>
</dbReference>
<dbReference type="GO" id="GO:0005525">
    <property type="term" value="F:GTP binding"/>
    <property type="evidence" value="ECO:0007669"/>
    <property type="project" value="UniProtKB-KW"/>
</dbReference>
<evidence type="ECO:0000259" key="6">
    <source>
        <dbReference type="PROSITE" id="PS51715"/>
    </source>
</evidence>
<keyword evidence="8" id="KW-1185">Reference proteome</keyword>
<reference evidence="7" key="1">
    <citation type="submission" date="2020-03" db="EMBL/GenBank/DDBJ databases">
        <title>Studies in the Genomics of Life Span.</title>
        <authorList>
            <person name="Glass D."/>
        </authorList>
    </citation>
    <scope>NUCLEOTIDE SEQUENCE</scope>
    <source>
        <strain evidence="7">SUZIE</strain>
        <tissue evidence="7">Muscle</tissue>
    </source>
</reference>
<evidence type="ECO:0000256" key="3">
    <source>
        <dbReference type="ARBA" id="ARBA00023134"/>
    </source>
</evidence>
<comment type="similarity">
    <text evidence="4">Belongs to the TRAFAC class dynamin-like GTPase superfamily. GB1/RHD3 GTPase family.</text>
</comment>
<proteinExistence type="inferred from homology"/>
<dbReference type="AlphaFoldDB" id="A0AA41NJN4"/>
<dbReference type="InterPro" id="IPR027417">
    <property type="entry name" value="P-loop_NTPase"/>
</dbReference>
<dbReference type="Gene3D" id="3.40.50.300">
    <property type="entry name" value="P-loop containing nucleotide triphosphate hydrolases"/>
    <property type="match status" value="1"/>
</dbReference>
<comment type="caution">
    <text evidence="7">The sequence shown here is derived from an EMBL/GenBank/DDBJ whole genome shotgun (WGS) entry which is preliminary data.</text>
</comment>
<evidence type="ECO:0000256" key="1">
    <source>
        <dbReference type="ARBA" id="ARBA00022741"/>
    </source>
</evidence>
<sequence length="104" mass="11574">MNLCRTQIFPDFQGNNQNDCWIFALAILLSSTFVYNSMGSFNQQVINQLQYSFCSSEHSNIRGGLESLVLTYANAINSGDLPCMKNRVLALALTENTAAMQKVN</sequence>
<dbReference type="SUPFAM" id="SSF48340">
    <property type="entry name" value="Interferon-induced guanylate-binding protein 1 (GBP1), C-terminal domain"/>
    <property type="match status" value="1"/>
</dbReference>
<dbReference type="PANTHER" id="PTHR10751">
    <property type="entry name" value="GUANYLATE BINDING PROTEIN"/>
    <property type="match status" value="1"/>
</dbReference>
<keyword evidence="1" id="KW-0547">Nucleotide-binding</keyword>
<evidence type="ECO:0000256" key="2">
    <source>
        <dbReference type="ARBA" id="ARBA00022801"/>
    </source>
</evidence>
<organism evidence="7 8">
    <name type="scientific">Sciurus carolinensis</name>
    <name type="common">Eastern gray squirrel</name>
    <dbReference type="NCBI Taxonomy" id="30640"/>
    <lineage>
        <taxon>Eukaryota</taxon>
        <taxon>Metazoa</taxon>
        <taxon>Chordata</taxon>
        <taxon>Craniata</taxon>
        <taxon>Vertebrata</taxon>
        <taxon>Euteleostomi</taxon>
        <taxon>Mammalia</taxon>
        <taxon>Eutheria</taxon>
        <taxon>Euarchontoglires</taxon>
        <taxon>Glires</taxon>
        <taxon>Rodentia</taxon>
        <taxon>Sciuromorpha</taxon>
        <taxon>Sciuridae</taxon>
        <taxon>Sciurinae</taxon>
        <taxon>Sciurini</taxon>
        <taxon>Sciurus</taxon>
    </lineage>
</organism>
<evidence type="ECO:0000256" key="4">
    <source>
        <dbReference type="PROSITE-ProRule" id="PRU01052"/>
    </source>
</evidence>
<protein>
    <submittedName>
        <fullName evidence="7">Guanylate-binding protein 1</fullName>
    </submittedName>
</protein>
<evidence type="ECO:0000256" key="5">
    <source>
        <dbReference type="SAM" id="Phobius"/>
    </source>
</evidence>
<evidence type="ECO:0000313" key="8">
    <source>
        <dbReference type="Proteomes" id="UP001166674"/>
    </source>
</evidence>
<dbReference type="GO" id="GO:0003924">
    <property type="term" value="F:GTPase activity"/>
    <property type="evidence" value="ECO:0007669"/>
    <property type="project" value="InterPro"/>
</dbReference>
<dbReference type="InterPro" id="IPR015894">
    <property type="entry name" value="Guanylate-bd_N"/>
</dbReference>
<name>A0AA41NJN4_SCICA</name>
<keyword evidence="5" id="KW-0812">Transmembrane</keyword>
<keyword evidence="5" id="KW-1133">Transmembrane helix</keyword>
<dbReference type="Gene3D" id="1.20.1000.10">
    <property type="entry name" value="Guanylate-binding protein, C-terminal domain"/>
    <property type="match status" value="1"/>
</dbReference>
<dbReference type="Pfam" id="PF02263">
    <property type="entry name" value="GBP"/>
    <property type="match status" value="1"/>
</dbReference>
<dbReference type="InterPro" id="IPR030386">
    <property type="entry name" value="G_GB1_RHD3_dom"/>
</dbReference>
<keyword evidence="3" id="KW-0342">GTP-binding</keyword>
<dbReference type="Pfam" id="PF02841">
    <property type="entry name" value="GBP_C"/>
    <property type="match status" value="1"/>
</dbReference>
<dbReference type="EMBL" id="JAATJV010452200">
    <property type="protein sequence ID" value="MBZ3891680.1"/>
    <property type="molecule type" value="Genomic_DNA"/>
</dbReference>
<gene>
    <name evidence="7" type="ORF">SUZIE_214170</name>
</gene>
<accession>A0AA41NJN4</accession>
<evidence type="ECO:0000313" key="7">
    <source>
        <dbReference type="EMBL" id="MBZ3891680.1"/>
    </source>
</evidence>
<dbReference type="InterPro" id="IPR003191">
    <property type="entry name" value="Guanylate-bd/ATL_C"/>
</dbReference>
<feature type="domain" description="GB1/RHD3-type G" evidence="6">
    <location>
        <begin position="1"/>
        <end position="104"/>
    </location>
</feature>